<name>A0A6C8GI29_SALET</name>
<sequence length="37" mass="4168">TAVGPVRKSAFQVHRLAEDALEGVTGLVEYHDHFNRF</sequence>
<reference evidence="1 2" key="1">
    <citation type="journal article" date="2011" name="BMC Genomics">
        <title>Genome sequencing reveals diversification of virulence factor content and possible host adaptation in distinct subpopulations of Salmonella enterica.</title>
        <authorList>
            <person name="den Bakker H.C."/>
            <person name="Moreno Switt A.I."/>
            <person name="Govoni G."/>
            <person name="Cummings C.A."/>
            <person name="Ranieri M.L."/>
            <person name="Degoricija L."/>
            <person name="Hoelzer K."/>
            <person name="Rodriguez-Rivera L.D."/>
            <person name="Brown S."/>
            <person name="Bolchacova E."/>
            <person name="Furtado M.R."/>
            <person name="Wiedmann M."/>
        </authorList>
    </citation>
    <scope>NUCLEOTIDE SEQUENCE [LARGE SCALE GENOMIC DNA]</scope>
    <source>
        <strain evidence="1 2">A4-669</strain>
    </source>
</reference>
<gene>
    <name evidence="1" type="ORF">LTSEADE_4601</name>
</gene>
<comment type="caution">
    <text evidence="1">The sequence shown here is derived from an EMBL/GenBank/DDBJ whole genome shotgun (WGS) entry which is preliminary data.</text>
</comment>
<feature type="non-terminal residue" evidence="1">
    <location>
        <position position="1"/>
    </location>
</feature>
<protein>
    <submittedName>
        <fullName evidence="1">Uncharacterized protein</fullName>
    </submittedName>
</protein>
<dbReference type="AlphaFoldDB" id="A0A6C8GI29"/>
<proteinExistence type="predicted"/>
<dbReference type="Proteomes" id="UP000004906">
    <property type="component" value="Unassembled WGS sequence"/>
</dbReference>
<organism evidence="1 2">
    <name type="scientific">Salmonella enterica subsp. enterica serovar Adelaide str. A4-669</name>
    <dbReference type="NCBI Taxonomy" id="913063"/>
    <lineage>
        <taxon>Bacteria</taxon>
        <taxon>Pseudomonadati</taxon>
        <taxon>Pseudomonadota</taxon>
        <taxon>Gammaproteobacteria</taxon>
        <taxon>Enterobacterales</taxon>
        <taxon>Enterobacteriaceae</taxon>
        <taxon>Salmonella</taxon>
    </lineage>
</organism>
<accession>A0A6C8GI29</accession>
<dbReference type="EMBL" id="AFCI01001539">
    <property type="protein sequence ID" value="EHC31808.1"/>
    <property type="molecule type" value="Genomic_DNA"/>
</dbReference>
<evidence type="ECO:0000313" key="1">
    <source>
        <dbReference type="EMBL" id="EHC31808.1"/>
    </source>
</evidence>
<evidence type="ECO:0000313" key="2">
    <source>
        <dbReference type="Proteomes" id="UP000004906"/>
    </source>
</evidence>